<organism evidence="2 3">
    <name type="scientific">Cytobacillus purgationiresistens</name>
    <dbReference type="NCBI Taxonomy" id="863449"/>
    <lineage>
        <taxon>Bacteria</taxon>
        <taxon>Bacillati</taxon>
        <taxon>Bacillota</taxon>
        <taxon>Bacilli</taxon>
        <taxon>Bacillales</taxon>
        <taxon>Bacillaceae</taxon>
        <taxon>Cytobacillus</taxon>
    </lineage>
</organism>
<dbReference type="EMBL" id="JAUSUB010000013">
    <property type="protein sequence ID" value="MDQ0271257.1"/>
    <property type="molecule type" value="Genomic_DNA"/>
</dbReference>
<gene>
    <name evidence="2" type="ORF">J2S17_003145</name>
</gene>
<comment type="caution">
    <text evidence="2">The sequence shown here is derived from an EMBL/GenBank/DDBJ whole genome shotgun (WGS) entry which is preliminary data.</text>
</comment>
<keyword evidence="1" id="KW-0472">Membrane</keyword>
<proteinExistence type="predicted"/>
<evidence type="ECO:0000313" key="2">
    <source>
        <dbReference type="EMBL" id="MDQ0271257.1"/>
    </source>
</evidence>
<feature type="transmembrane region" description="Helical" evidence="1">
    <location>
        <begin position="12"/>
        <end position="35"/>
    </location>
</feature>
<dbReference type="Proteomes" id="UP001238088">
    <property type="component" value="Unassembled WGS sequence"/>
</dbReference>
<keyword evidence="3" id="KW-1185">Reference proteome</keyword>
<reference evidence="2 3" key="1">
    <citation type="submission" date="2023-07" db="EMBL/GenBank/DDBJ databases">
        <title>Genomic Encyclopedia of Type Strains, Phase IV (KMG-IV): sequencing the most valuable type-strain genomes for metagenomic binning, comparative biology and taxonomic classification.</title>
        <authorList>
            <person name="Goeker M."/>
        </authorList>
    </citation>
    <scope>NUCLEOTIDE SEQUENCE [LARGE SCALE GENOMIC DNA]</scope>
    <source>
        <strain evidence="2 3">DSM 23494</strain>
    </source>
</reference>
<accession>A0ABU0AJ17</accession>
<keyword evidence="1" id="KW-0812">Transmembrane</keyword>
<evidence type="ECO:0000256" key="1">
    <source>
        <dbReference type="SAM" id="Phobius"/>
    </source>
</evidence>
<keyword evidence="1" id="KW-1133">Transmembrane helix</keyword>
<protein>
    <submittedName>
        <fullName evidence="2">Uncharacterized protein</fullName>
    </submittedName>
</protein>
<evidence type="ECO:0000313" key="3">
    <source>
        <dbReference type="Proteomes" id="UP001238088"/>
    </source>
</evidence>
<name>A0ABU0AJ17_9BACI</name>
<sequence>MIDKVIKLVPIWFFYSIFVNFQSLWGTNGFTYYVFSTSRSVKCCCVVLIKIMYTLSGVQQKNNY</sequence>